<feature type="compositionally biased region" description="Basic and acidic residues" evidence="1">
    <location>
        <begin position="127"/>
        <end position="144"/>
    </location>
</feature>
<protein>
    <recommendedName>
        <fullName evidence="4">Pal1-domain-containing protein</fullName>
    </recommendedName>
</protein>
<feature type="compositionally biased region" description="Basic residues" evidence="1">
    <location>
        <begin position="369"/>
        <end position="380"/>
    </location>
</feature>
<organism evidence="2 3">
    <name type="scientific">Aureobasidium namibiae CBS 147.97</name>
    <dbReference type="NCBI Taxonomy" id="1043004"/>
    <lineage>
        <taxon>Eukaryota</taxon>
        <taxon>Fungi</taxon>
        <taxon>Dikarya</taxon>
        <taxon>Ascomycota</taxon>
        <taxon>Pezizomycotina</taxon>
        <taxon>Dothideomycetes</taxon>
        <taxon>Dothideomycetidae</taxon>
        <taxon>Dothideales</taxon>
        <taxon>Saccotheciaceae</taxon>
        <taxon>Aureobasidium</taxon>
    </lineage>
</organism>
<feature type="region of interest" description="Disordered" evidence="1">
    <location>
        <begin position="1"/>
        <end position="174"/>
    </location>
</feature>
<dbReference type="InterPro" id="IPR013226">
    <property type="entry name" value="Pal1"/>
</dbReference>
<keyword evidence="3" id="KW-1185">Reference proteome</keyword>
<dbReference type="PANTHER" id="PTHR28307:SF1">
    <property type="entry name" value="PAL1 CELL MORPHOLOGY PROTEIN"/>
    <property type="match status" value="1"/>
</dbReference>
<proteinExistence type="predicted"/>
<accession>A0A074WW54</accession>
<name>A0A074WW54_9PEZI</name>
<reference evidence="2 3" key="1">
    <citation type="journal article" date="2014" name="BMC Genomics">
        <title>Genome sequencing of four Aureobasidium pullulans varieties: biotechnological potential, stress tolerance, and description of new species.</title>
        <authorList>
            <person name="Gostin Ar C."/>
            <person name="Ohm R.A."/>
            <person name="Kogej T."/>
            <person name="Sonjak S."/>
            <person name="Turk M."/>
            <person name="Zajc J."/>
            <person name="Zalar P."/>
            <person name="Grube M."/>
            <person name="Sun H."/>
            <person name="Han J."/>
            <person name="Sharma A."/>
            <person name="Chiniquy J."/>
            <person name="Ngan C.Y."/>
            <person name="Lipzen A."/>
            <person name="Barry K."/>
            <person name="Grigoriev I.V."/>
            <person name="Gunde-Cimerman N."/>
        </authorList>
    </citation>
    <scope>NUCLEOTIDE SEQUENCE [LARGE SCALE GENOMIC DNA]</scope>
    <source>
        <strain evidence="2 3">CBS 147.97</strain>
    </source>
</reference>
<dbReference type="GeneID" id="25416015"/>
<feature type="compositionally biased region" description="Polar residues" evidence="1">
    <location>
        <begin position="352"/>
        <end position="361"/>
    </location>
</feature>
<dbReference type="OrthoDB" id="5389892at2759"/>
<dbReference type="PANTHER" id="PTHR28307">
    <property type="entry name" value="PROTEIN PAL1"/>
    <property type="match status" value="1"/>
</dbReference>
<evidence type="ECO:0008006" key="4">
    <source>
        <dbReference type="Google" id="ProtNLM"/>
    </source>
</evidence>
<dbReference type="RefSeq" id="XP_013432341.1">
    <property type="nucleotide sequence ID" value="XM_013576887.1"/>
</dbReference>
<sequence>MAGVSAKEAQAYLIDPLNAPEPSQETGPGTHFYPPTATKTASPVASPVASSPSSSKNPFRDSMNNGKGAQVHVRHSSRSSTGSNSKFPDFQEGPSSPHRRNFSGEHRLGEASGNRPRRTSSLSQRYQGDESHQPLNMLRKDSKKAYRAPHLNKRHIPGADLIDRLDPTPNKLPYHHEGPYDAALLARNTSYKSSPIAALEDSNREALKATPAEKIKDALEKHKPLDGVAVVPPGERDQLGRVYHYEEGTDMMREGNPEGGAYKRWSGEQYHKDDLEGVGEPAFSLDRALKAHTIHERDFDGQRGIELSDRPLMSDYDKQKDKKKLDERDPVEIAGGASRYADLVTAADTDAHTVNRTSSLRKVSDGLKKRLSTRRRRQDE</sequence>
<dbReference type="Proteomes" id="UP000027730">
    <property type="component" value="Unassembled WGS sequence"/>
</dbReference>
<gene>
    <name evidence="2" type="ORF">M436DRAFT_77327</name>
</gene>
<feature type="compositionally biased region" description="Basic residues" evidence="1">
    <location>
        <begin position="145"/>
        <end position="156"/>
    </location>
</feature>
<dbReference type="EMBL" id="KL584702">
    <property type="protein sequence ID" value="KEQ77440.1"/>
    <property type="molecule type" value="Genomic_DNA"/>
</dbReference>
<feature type="region of interest" description="Disordered" evidence="1">
    <location>
        <begin position="350"/>
        <end position="380"/>
    </location>
</feature>
<dbReference type="AlphaFoldDB" id="A0A074WW54"/>
<dbReference type="GO" id="GO:0005737">
    <property type="term" value="C:cytoplasm"/>
    <property type="evidence" value="ECO:0007669"/>
    <property type="project" value="TreeGrafter"/>
</dbReference>
<dbReference type="Pfam" id="PF08316">
    <property type="entry name" value="Pal1"/>
    <property type="match status" value="1"/>
</dbReference>
<feature type="compositionally biased region" description="Low complexity" evidence="1">
    <location>
        <begin position="41"/>
        <end position="55"/>
    </location>
</feature>
<dbReference type="HOGENOM" id="CLU_037771_1_0_1"/>
<evidence type="ECO:0000313" key="3">
    <source>
        <dbReference type="Proteomes" id="UP000027730"/>
    </source>
</evidence>
<feature type="compositionally biased region" description="Basic and acidic residues" evidence="1">
    <location>
        <begin position="315"/>
        <end position="331"/>
    </location>
</feature>
<feature type="region of interest" description="Disordered" evidence="1">
    <location>
        <begin position="310"/>
        <end position="337"/>
    </location>
</feature>
<evidence type="ECO:0000256" key="1">
    <source>
        <dbReference type="SAM" id="MobiDB-lite"/>
    </source>
</evidence>
<evidence type="ECO:0000313" key="2">
    <source>
        <dbReference type="EMBL" id="KEQ77440.1"/>
    </source>
</evidence>